<accession>A0A0A3YXB2</accession>
<comment type="caution">
    <text evidence="1">The sequence shown here is derived from an EMBL/GenBank/DDBJ whole genome shotgun (WGS) entry which is preliminary data.</text>
</comment>
<protein>
    <submittedName>
        <fullName evidence="1">Uncharacterized protein</fullName>
    </submittedName>
</protein>
<keyword evidence="2" id="KW-1185">Reference proteome</keyword>
<organism evidence="1 2">
    <name type="scientific">Erwinia typographi</name>
    <dbReference type="NCBI Taxonomy" id="371042"/>
    <lineage>
        <taxon>Bacteria</taxon>
        <taxon>Pseudomonadati</taxon>
        <taxon>Pseudomonadota</taxon>
        <taxon>Gammaproteobacteria</taxon>
        <taxon>Enterobacterales</taxon>
        <taxon>Erwiniaceae</taxon>
        <taxon>Erwinia</taxon>
    </lineage>
</organism>
<dbReference type="RefSeq" id="WP_034895511.1">
    <property type="nucleotide sequence ID" value="NZ_JRUQ01000048.1"/>
</dbReference>
<sequence>MTPDYFRTVMPSVFVPEDATWIQEQMAKLSPSMRQKIALNYAVVYQETFDAEPVSFRQENRARHEANTRLRLFVERYHRAAMGLVEKPKEVIC</sequence>
<dbReference type="STRING" id="371042.NG99_16980"/>
<gene>
    <name evidence="1" type="ORF">NG99_16980</name>
</gene>
<dbReference type="eggNOG" id="ENOG5033467">
    <property type="taxonomic scope" value="Bacteria"/>
</dbReference>
<dbReference type="Proteomes" id="UP000030351">
    <property type="component" value="Unassembled WGS sequence"/>
</dbReference>
<evidence type="ECO:0000313" key="2">
    <source>
        <dbReference type="Proteomes" id="UP000030351"/>
    </source>
</evidence>
<proteinExistence type="predicted"/>
<dbReference type="EMBL" id="JRUQ01000048">
    <property type="protein sequence ID" value="KGT91260.1"/>
    <property type="molecule type" value="Genomic_DNA"/>
</dbReference>
<dbReference type="OrthoDB" id="6474082at2"/>
<name>A0A0A3YXB2_9GAMM</name>
<reference evidence="1 2" key="1">
    <citation type="submission" date="2014-10" db="EMBL/GenBank/DDBJ databases">
        <title>Genome sequence of Erwinia typographi M043b.</title>
        <authorList>
            <person name="Chan K.-G."/>
            <person name="Tan W.-S."/>
        </authorList>
    </citation>
    <scope>NUCLEOTIDE SEQUENCE [LARGE SCALE GENOMIC DNA]</scope>
    <source>
        <strain evidence="1 2">M043b</strain>
    </source>
</reference>
<dbReference type="AlphaFoldDB" id="A0A0A3YXB2"/>
<evidence type="ECO:0000313" key="1">
    <source>
        <dbReference type="EMBL" id="KGT91260.1"/>
    </source>
</evidence>